<protein>
    <submittedName>
        <fullName evidence="2">Uncharacterized protein</fullName>
    </submittedName>
</protein>
<accession>A0A0F7S7U8</accession>
<gene>
    <name evidence="2" type="primary">SSCI65620.1</name>
</gene>
<evidence type="ECO:0000313" key="2">
    <source>
        <dbReference type="EMBL" id="CDW98942.1"/>
    </source>
</evidence>
<reference evidence="3" key="1">
    <citation type="submission" date="2014-06" db="EMBL/GenBank/DDBJ databases">
        <authorList>
            <person name="Berkman P.J."/>
        </authorList>
    </citation>
    <scope>NUCLEOTIDE SEQUENCE [LARGE SCALE GENOMIC DNA]</scope>
</reference>
<dbReference type="Proteomes" id="UP000242770">
    <property type="component" value="Unassembled WGS sequence"/>
</dbReference>
<proteinExistence type="predicted"/>
<organism evidence="2 3">
    <name type="scientific">Sporisorium scitamineum</name>
    <dbReference type="NCBI Taxonomy" id="49012"/>
    <lineage>
        <taxon>Eukaryota</taxon>
        <taxon>Fungi</taxon>
        <taxon>Dikarya</taxon>
        <taxon>Basidiomycota</taxon>
        <taxon>Ustilaginomycotina</taxon>
        <taxon>Ustilaginomycetes</taxon>
        <taxon>Ustilaginales</taxon>
        <taxon>Ustilaginaceae</taxon>
        <taxon>Sporisorium</taxon>
    </lineage>
</organism>
<keyword evidence="3" id="KW-1185">Reference proteome</keyword>
<name>A0A0F7S7U8_9BASI</name>
<feature type="region of interest" description="Disordered" evidence="1">
    <location>
        <begin position="15"/>
        <end position="37"/>
    </location>
</feature>
<dbReference type="AlphaFoldDB" id="A0A0F7S7U8"/>
<evidence type="ECO:0000313" key="3">
    <source>
        <dbReference type="Proteomes" id="UP000242770"/>
    </source>
</evidence>
<evidence type="ECO:0000256" key="1">
    <source>
        <dbReference type="SAM" id="MobiDB-lite"/>
    </source>
</evidence>
<dbReference type="EMBL" id="CCFA01003890">
    <property type="protein sequence ID" value="CDW98942.1"/>
    <property type="molecule type" value="Genomic_DNA"/>
</dbReference>
<sequence>MHRSSPILDRIALALSSTPPNTDPRASSISPTHPLTGARQSTEALLAILTSTSTPLDLRQQNPPSYVFA</sequence>